<gene>
    <name evidence="14" type="ORF">ACJIZ3_012835</name>
</gene>
<evidence type="ECO:0000256" key="3">
    <source>
        <dbReference type="ARBA" id="ARBA00022833"/>
    </source>
</evidence>
<evidence type="ECO:0000256" key="8">
    <source>
        <dbReference type="PROSITE-ProRule" id="PRU00228"/>
    </source>
</evidence>
<evidence type="ECO:0000259" key="12">
    <source>
        <dbReference type="PROSITE" id="PS50934"/>
    </source>
</evidence>
<dbReference type="GO" id="GO:0008270">
    <property type="term" value="F:zinc ion binding"/>
    <property type="evidence" value="ECO:0007669"/>
    <property type="project" value="UniProtKB-KW"/>
</dbReference>
<dbReference type="InterPro" id="IPR041983">
    <property type="entry name" value="ADA2-like_ZZ"/>
</dbReference>
<evidence type="ECO:0000259" key="10">
    <source>
        <dbReference type="PROSITE" id="PS50090"/>
    </source>
</evidence>
<dbReference type="InterPro" id="IPR055141">
    <property type="entry name" value="TADA2A_B-like_dom"/>
</dbReference>
<dbReference type="Gene3D" id="1.10.10.60">
    <property type="entry name" value="Homeodomain-like"/>
    <property type="match status" value="1"/>
</dbReference>
<keyword evidence="4 7" id="KW-0805">Transcription regulation</keyword>
<feature type="compositionally biased region" description="Low complexity" evidence="9">
    <location>
        <begin position="9"/>
        <end position="24"/>
    </location>
</feature>
<dbReference type="GO" id="GO:0005634">
    <property type="term" value="C:nucleus"/>
    <property type="evidence" value="ECO:0007669"/>
    <property type="project" value="UniProtKB-SubCell"/>
</dbReference>
<accession>A0ABD3US99</accession>
<dbReference type="PIRSF" id="PIRSF025024">
    <property type="entry name" value="Transcriptional_adaptor_2"/>
    <property type="match status" value="1"/>
</dbReference>
<comment type="caution">
    <text evidence="14">The sequence shown here is derived from an EMBL/GenBank/DDBJ whole genome shotgun (WGS) entry which is preliminary data.</text>
</comment>
<feature type="compositionally biased region" description="Polar residues" evidence="9">
    <location>
        <begin position="374"/>
        <end position="410"/>
    </location>
</feature>
<dbReference type="PROSITE" id="PS51293">
    <property type="entry name" value="SANT"/>
    <property type="match status" value="1"/>
</dbReference>
<feature type="domain" description="SANT" evidence="13">
    <location>
        <begin position="88"/>
        <end position="140"/>
    </location>
</feature>
<reference evidence="14 15" key="1">
    <citation type="submission" date="2024-12" db="EMBL/GenBank/DDBJ databases">
        <title>The unique morphological basis and parallel evolutionary history of personate flowers in Penstemon.</title>
        <authorList>
            <person name="Depatie T.H."/>
            <person name="Wessinger C.A."/>
        </authorList>
    </citation>
    <scope>NUCLEOTIDE SEQUENCE [LARGE SCALE GENOMIC DNA]</scope>
    <source>
        <strain evidence="14">WTNN_2</strain>
        <tissue evidence="14">Leaf</tissue>
    </source>
</reference>
<dbReference type="InterPro" id="IPR016827">
    <property type="entry name" value="Ada2/TADA2"/>
</dbReference>
<dbReference type="SUPFAM" id="SSF46689">
    <property type="entry name" value="Homeodomain-like"/>
    <property type="match status" value="2"/>
</dbReference>
<evidence type="ECO:0000256" key="7">
    <source>
        <dbReference type="PIRNR" id="PIRNR025024"/>
    </source>
</evidence>
<evidence type="ECO:0000256" key="1">
    <source>
        <dbReference type="ARBA" id="ARBA00022723"/>
    </source>
</evidence>
<evidence type="ECO:0000313" key="15">
    <source>
        <dbReference type="Proteomes" id="UP001634393"/>
    </source>
</evidence>
<feature type="domain" description="SWIRM" evidence="12">
    <location>
        <begin position="400"/>
        <end position="485"/>
    </location>
</feature>
<dbReference type="PROSITE" id="PS50135">
    <property type="entry name" value="ZF_ZZ_2"/>
    <property type="match status" value="1"/>
</dbReference>
<name>A0ABD3US99_9LAMI</name>
<keyword evidence="2 8" id="KW-0863">Zinc-finger</keyword>
<dbReference type="Proteomes" id="UP001634393">
    <property type="component" value="Unassembled WGS sequence"/>
</dbReference>
<sequence length="485" mass="55319">MGRSKMRKSSSSGENSQSQTEGQGTSYGKRVLFHCNYCNKDITGKIRIKCAVCSDFDLCVECFSVGAEVQPHKSNHPYRVMDILAFPVICPEWSADEEMLLLEGTEMYGLTNWAEVAVHVGTKTKELCFEHYRTAYLDSPYFPLPDMTQLVSKNTKELPEIGKVELNEKSPFLPSRVGAEDSHKRNPSGRFPSTSIADEASERSYGNNQSRSAKAEPPLVASGGYNPKRHEFDVEYDNDAEHLLTEMEFNENDTQLERELKLRVLRTYSKRLEERQRRKDFIVQRNLLHASPFMMSLCPEEKALCRRHDVFMRFHSKEEHEVLIESLVSEHRTVKRIQELREARAAGCRTKAEADVYNERKRRSSARRKESSRTYQRSQSIPVSSDSFGTYSSTTTSVGQANSSTPTSLDYGSMPGASLLTESEIHLCRETRLAPSQYLKMQEELSIQIFRGNVTKKSDAHSLFQIEPNTIDRVYDMLVNKGIAR</sequence>
<dbReference type="FunFam" id="3.30.60.90:FF:000013">
    <property type="entry name" value="Transcriptional adapter"/>
    <property type="match status" value="1"/>
</dbReference>
<dbReference type="InterPro" id="IPR001005">
    <property type="entry name" value="SANT/Myb"/>
</dbReference>
<evidence type="ECO:0000256" key="6">
    <source>
        <dbReference type="ARBA" id="ARBA00023242"/>
    </source>
</evidence>
<evidence type="ECO:0000259" key="13">
    <source>
        <dbReference type="PROSITE" id="PS51293"/>
    </source>
</evidence>
<dbReference type="InterPro" id="IPR017884">
    <property type="entry name" value="SANT_dom"/>
</dbReference>
<evidence type="ECO:0000256" key="9">
    <source>
        <dbReference type="SAM" id="MobiDB-lite"/>
    </source>
</evidence>
<dbReference type="SMART" id="SM00717">
    <property type="entry name" value="SANT"/>
    <property type="match status" value="1"/>
</dbReference>
<dbReference type="EMBL" id="JBJXBP010000001">
    <property type="protein sequence ID" value="KAL3850953.1"/>
    <property type="molecule type" value="Genomic_DNA"/>
</dbReference>
<dbReference type="CDD" id="cd02335">
    <property type="entry name" value="ZZ_ADA2"/>
    <property type="match status" value="1"/>
</dbReference>
<dbReference type="Gene3D" id="3.30.60.90">
    <property type="match status" value="1"/>
</dbReference>
<feature type="region of interest" description="Disordered" evidence="9">
    <location>
        <begin position="356"/>
        <end position="410"/>
    </location>
</feature>
<feature type="region of interest" description="Disordered" evidence="9">
    <location>
        <begin position="172"/>
        <end position="227"/>
    </location>
</feature>
<protein>
    <recommendedName>
        <fullName evidence="7">Transcriptional adapter</fullName>
    </recommendedName>
</protein>
<dbReference type="PANTHER" id="PTHR12374:SF81">
    <property type="entry name" value="TRANSCRIPTIONAL ADAPTER ADA2B"/>
    <property type="match status" value="1"/>
</dbReference>
<evidence type="ECO:0000256" key="5">
    <source>
        <dbReference type="ARBA" id="ARBA00023163"/>
    </source>
</evidence>
<dbReference type="InterPro" id="IPR036388">
    <property type="entry name" value="WH-like_DNA-bd_sf"/>
</dbReference>
<dbReference type="SUPFAM" id="SSF57850">
    <property type="entry name" value="RING/U-box"/>
    <property type="match status" value="1"/>
</dbReference>
<dbReference type="Gene3D" id="1.10.10.10">
    <property type="entry name" value="Winged helix-like DNA-binding domain superfamily/Winged helix DNA-binding domain"/>
    <property type="match status" value="1"/>
</dbReference>
<evidence type="ECO:0000256" key="4">
    <source>
        <dbReference type="ARBA" id="ARBA00023015"/>
    </source>
</evidence>
<organism evidence="14 15">
    <name type="scientific">Penstemon smallii</name>
    <dbReference type="NCBI Taxonomy" id="265156"/>
    <lineage>
        <taxon>Eukaryota</taxon>
        <taxon>Viridiplantae</taxon>
        <taxon>Streptophyta</taxon>
        <taxon>Embryophyta</taxon>
        <taxon>Tracheophyta</taxon>
        <taxon>Spermatophyta</taxon>
        <taxon>Magnoliopsida</taxon>
        <taxon>eudicotyledons</taxon>
        <taxon>Gunneridae</taxon>
        <taxon>Pentapetalae</taxon>
        <taxon>asterids</taxon>
        <taxon>lamiids</taxon>
        <taxon>Lamiales</taxon>
        <taxon>Plantaginaceae</taxon>
        <taxon>Cheloneae</taxon>
        <taxon>Penstemon</taxon>
    </lineage>
</organism>
<dbReference type="Pfam" id="PF22941">
    <property type="entry name" value="TADA2A-like_3rd"/>
    <property type="match status" value="1"/>
</dbReference>
<dbReference type="SMART" id="SM00291">
    <property type="entry name" value="ZnF_ZZ"/>
    <property type="match status" value="1"/>
</dbReference>
<feature type="region of interest" description="Disordered" evidence="9">
    <location>
        <begin position="1"/>
        <end position="24"/>
    </location>
</feature>
<feature type="domain" description="ZZ-type" evidence="11">
    <location>
        <begin position="30"/>
        <end position="86"/>
    </location>
</feature>
<dbReference type="PROSITE" id="PS01357">
    <property type="entry name" value="ZF_ZZ_1"/>
    <property type="match status" value="1"/>
</dbReference>
<keyword evidence="15" id="KW-1185">Reference proteome</keyword>
<dbReference type="InterPro" id="IPR009057">
    <property type="entry name" value="Homeodomain-like_sf"/>
</dbReference>
<dbReference type="Pfam" id="PF25299">
    <property type="entry name" value="ZZ_ADA2"/>
    <property type="match status" value="1"/>
</dbReference>
<dbReference type="PANTHER" id="PTHR12374">
    <property type="entry name" value="TRANSCRIPTIONAL ADAPTOR 2 ADA2 -RELATED"/>
    <property type="match status" value="1"/>
</dbReference>
<dbReference type="PROSITE" id="PS50934">
    <property type="entry name" value="SWIRM"/>
    <property type="match status" value="1"/>
</dbReference>
<dbReference type="InterPro" id="IPR007526">
    <property type="entry name" value="SWIRM"/>
</dbReference>
<dbReference type="PROSITE" id="PS50090">
    <property type="entry name" value="MYB_LIKE"/>
    <property type="match status" value="1"/>
</dbReference>
<keyword evidence="5 7" id="KW-0804">Transcription</keyword>
<dbReference type="Pfam" id="PF00249">
    <property type="entry name" value="Myb_DNA-binding"/>
    <property type="match status" value="1"/>
</dbReference>
<proteinExistence type="predicted"/>
<evidence type="ECO:0000259" key="11">
    <source>
        <dbReference type="PROSITE" id="PS50135"/>
    </source>
</evidence>
<keyword evidence="3" id="KW-0862">Zinc</keyword>
<dbReference type="FunFam" id="1.10.10.10:FF:000087">
    <property type="entry name" value="Transcriptional adapter 2"/>
    <property type="match status" value="1"/>
</dbReference>
<dbReference type="AlphaFoldDB" id="A0ABD3US99"/>
<evidence type="ECO:0000313" key="14">
    <source>
        <dbReference type="EMBL" id="KAL3850953.1"/>
    </source>
</evidence>
<comment type="subcellular location">
    <subcellularLocation>
        <location evidence="7">Nucleus</location>
    </subcellularLocation>
</comment>
<keyword evidence="1" id="KW-0479">Metal-binding</keyword>
<keyword evidence="6 7" id="KW-0539">Nucleus</keyword>
<evidence type="ECO:0000256" key="2">
    <source>
        <dbReference type="ARBA" id="ARBA00022771"/>
    </source>
</evidence>
<dbReference type="InterPro" id="IPR000433">
    <property type="entry name" value="Znf_ZZ"/>
</dbReference>
<dbReference type="CDD" id="cd00167">
    <property type="entry name" value="SANT"/>
    <property type="match status" value="1"/>
</dbReference>
<dbReference type="InterPro" id="IPR043145">
    <property type="entry name" value="Znf_ZZ_sf"/>
</dbReference>
<feature type="domain" description="Myb-like" evidence="10">
    <location>
        <begin position="93"/>
        <end position="136"/>
    </location>
</feature>